<reference evidence="1 2" key="3">
    <citation type="journal article" date="1997" name="Protein Eng.">
        <title>High-resolution crystal structure of M-protease: phylogeny aided analysis of the high-alkaline adaptation mechanism.</title>
        <authorList>
            <person name="Shirai T."/>
            <person name="Suzuki A."/>
            <person name="Yamane T."/>
            <person name="Ashida T."/>
            <person name="Kobayashi T."/>
            <person name="Ito S."/>
        </authorList>
    </citation>
    <scope>NUCLEOTIDE SEQUENCE [LARGE SCALE GENOMIC DNA]</scope>
    <source>
        <strain evidence="1 2">KSM-K16</strain>
    </source>
</reference>
<sequence length="123" mass="15020">MKSMDDVKSQLWRGNLMWEERRMMLPEHKEAWLKLQQEENKVELHGELDDDQWHGIGEIVMDALNHTLIVRLTYWNDGYYIDRECYIYKVDDIGKRVRIEYGPSDDSIREWIDMRVIYDVQRI</sequence>
<reference evidence="1 2" key="1">
    <citation type="journal article" date="1994" name="J. Ferment. Bioeng.">
        <title>Molecular cloning and nucleotide sequence of the gene for an alkaline protease from the alkalophilic Bacillus sp. KSM-K16.</title>
        <authorList>
            <person name="Hakamada Y."/>
            <person name="Kobayashi T."/>
            <person name="Hitomi J."/>
            <person name="Kawai S."/>
            <person name="Ito S."/>
        </authorList>
    </citation>
    <scope>NUCLEOTIDE SEQUENCE [LARGE SCALE GENOMIC DNA]</scope>
    <source>
        <strain evidence="1 2">KSM-K16</strain>
    </source>
</reference>
<accession>Q5WE68</accession>
<name>Q5WE68_SHOC1</name>
<evidence type="ECO:0000313" key="1">
    <source>
        <dbReference type="EMBL" id="BAD65342.1"/>
    </source>
</evidence>
<dbReference type="Proteomes" id="UP000001168">
    <property type="component" value="Chromosome"/>
</dbReference>
<keyword evidence="2" id="KW-1185">Reference proteome</keyword>
<organism evidence="1 2">
    <name type="scientific">Shouchella clausii (strain KSM-K16)</name>
    <name type="common">Alkalihalobacillus clausii</name>
    <dbReference type="NCBI Taxonomy" id="66692"/>
    <lineage>
        <taxon>Bacteria</taxon>
        <taxon>Bacillati</taxon>
        <taxon>Bacillota</taxon>
        <taxon>Bacilli</taxon>
        <taxon>Bacillales</taxon>
        <taxon>Bacillaceae</taxon>
        <taxon>Shouchella</taxon>
    </lineage>
</organism>
<dbReference type="STRING" id="66692.ABC2808"/>
<protein>
    <recommendedName>
        <fullName evidence="3">YolD-like family protein</fullName>
    </recommendedName>
</protein>
<gene>
    <name evidence="1" type="ordered locus">ABC2808</name>
</gene>
<evidence type="ECO:0008006" key="3">
    <source>
        <dbReference type="Google" id="ProtNLM"/>
    </source>
</evidence>
<reference evidence="2" key="4">
    <citation type="submission" date="2003-10" db="EMBL/GenBank/DDBJ databases">
        <title>The complete genome sequence of the alkaliphilic Bacillus clausii KSM-K16.</title>
        <authorList>
            <person name="Takaki Y."/>
            <person name="Kageyama Y."/>
            <person name="Shimamura S."/>
            <person name="Suzuki H."/>
            <person name="Nishi S."/>
            <person name="Hatada Y."/>
            <person name="Kawai S."/>
            <person name="Ito S."/>
            <person name="Horikoshi K."/>
        </authorList>
    </citation>
    <scope>NUCLEOTIDE SEQUENCE [LARGE SCALE GENOMIC DNA]</scope>
    <source>
        <strain evidence="2">KSM-K16</strain>
    </source>
</reference>
<dbReference type="RefSeq" id="WP_011247650.1">
    <property type="nucleotide sequence ID" value="NC_006582.1"/>
</dbReference>
<dbReference type="AlphaFoldDB" id="Q5WE68"/>
<dbReference type="eggNOG" id="ENOG50336W6">
    <property type="taxonomic scope" value="Bacteria"/>
</dbReference>
<evidence type="ECO:0000313" key="2">
    <source>
        <dbReference type="Proteomes" id="UP000001168"/>
    </source>
</evidence>
<dbReference type="KEGG" id="bcl:ABC2808"/>
<dbReference type="Pfam" id="PF08863">
    <property type="entry name" value="YolD"/>
    <property type="match status" value="1"/>
</dbReference>
<reference evidence="1 2" key="2">
    <citation type="journal article" date="1995" name="Appl. Microbiol. Biotechnol.">
        <title>Purification and properties of an alkaline protease from alkalophilic Bacillus sp. KSM-K16.</title>
        <authorList>
            <person name="Kobayashi T."/>
            <person name="Hakamada Y."/>
            <person name="Adachi S."/>
            <person name="Hitomi J."/>
            <person name="Yoshimatsu T."/>
            <person name="Koike K."/>
            <person name="Kawai S."/>
            <person name="Ito S."/>
        </authorList>
    </citation>
    <scope>NUCLEOTIDE SEQUENCE [LARGE SCALE GENOMIC DNA]</scope>
    <source>
        <strain evidence="1 2">KSM-K16</strain>
    </source>
</reference>
<reference evidence="1 2" key="5">
    <citation type="journal article" date="2007" name="Extremophiles">
        <title>Intragenomic diversity of the V1 regions of 16S rRNA genes in high-alkaline protease-producing Bacillus clausii spp.</title>
        <authorList>
            <person name="Kageyama Y."/>
            <person name="Takaki Y."/>
            <person name="Shimamura S."/>
            <person name="Nishi S."/>
            <person name="Nogi Y."/>
            <person name="Uchimura K."/>
            <person name="Kobayashi T."/>
            <person name="Hitomi J."/>
            <person name="Ozaki K."/>
            <person name="Kawai S."/>
            <person name="Ito S."/>
            <person name="Horikoshi K."/>
        </authorList>
    </citation>
    <scope>NUCLEOTIDE SEQUENCE [LARGE SCALE GENOMIC DNA]</scope>
    <source>
        <strain evidence="1 2">KSM-K16</strain>
    </source>
</reference>
<dbReference type="InterPro" id="IPR014962">
    <property type="entry name" value="YolD"/>
</dbReference>
<dbReference type="HOGENOM" id="CLU_131538_2_0_9"/>
<dbReference type="EMBL" id="AP006627">
    <property type="protein sequence ID" value="BAD65342.1"/>
    <property type="molecule type" value="Genomic_DNA"/>
</dbReference>
<proteinExistence type="predicted"/>